<protein>
    <submittedName>
        <fullName evidence="1">Uncharacterized protein</fullName>
    </submittedName>
</protein>
<organism evidence="1">
    <name type="scientific">viral metagenome</name>
    <dbReference type="NCBI Taxonomy" id="1070528"/>
    <lineage>
        <taxon>unclassified sequences</taxon>
        <taxon>metagenomes</taxon>
        <taxon>organismal metagenomes</taxon>
    </lineage>
</organism>
<dbReference type="AlphaFoldDB" id="A0A6C0F7I0"/>
<sequence>MQILILGLLVLLILIGQIYKIINNKNKLSQEAFDMVNKKKHQTEYWENSIRYNKSLGDKGLQDTIEQIEKNESSDNFVALDSNNVLVETFHGESSRRDTENAIETCRSLTKCEQLDEFPNCGYCASTNKFDYDSGSGISPDVCLPSKENAVYGNNYNFNVNSSSHAPNAPRGNQWAKTKYDCLKVQRQNICDKVKTCTNMASGTEIGKICGWCPSDSRAKVKTNGKKALLLYDGSGDKESNSKIKSDKCPDMGRSDPFDPAGEPLFSELTKAGSCSVCDEPTGNPNKARGATGDMHSKKCLQSLWEAPYIDPSGIYNVTCNTEYDDIKTANEGHYRNKSSNTGKKPYYWIAAEMKKNLKRPIAKFMKEHDELNEGGGPHWGLVNGKYRRDYDIDNTIAGVTHVDKMWKKCFGENSKGNVADNFGAK</sequence>
<reference evidence="1" key="1">
    <citation type="journal article" date="2020" name="Nature">
        <title>Giant virus diversity and host interactions through global metagenomics.</title>
        <authorList>
            <person name="Schulz F."/>
            <person name="Roux S."/>
            <person name="Paez-Espino D."/>
            <person name="Jungbluth S."/>
            <person name="Walsh D.A."/>
            <person name="Denef V.J."/>
            <person name="McMahon K.D."/>
            <person name="Konstantinidis K.T."/>
            <person name="Eloe-Fadrosh E.A."/>
            <person name="Kyrpides N.C."/>
            <person name="Woyke T."/>
        </authorList>
    </citation>
    <scope>NUCLEOTIDE SEQUENCE</scope>
    <source>
        <strain evidence="1">GVMAG-S-ERX555997-44</strain>
    </source>
</reference>
<accession>A0A6C0F7I0</accession>
<name>A0A6C0F7I0_9ZZZZ</name>
<proteinExistence type="predicted"/>
<dbReference type="EMBL" id="MN738802">
    <property type="protein sequence ID" value="QHT37638.1"/>
    <property type="molecule type" value="Genomic_DNA"/>
</dbReference>
<evidence type="ECO:0000313" key="1">
    <source>
        <dbReference type="EMBL" id="QHT37638.1"/>
    </source>
</evidence>